<keyword evidence="2" id="KW-0285">Flavoprotein</keyword>
<dbReference type="SUPFAM" id="SSF54373">
    <property type="entry name" value="FAD-linked reductases, C-terminal domain"/>
    <property type="match status" value="1"/>
</dbReference>
<feature type="domain" description="FAD dependent oxidoreductase" evidence="5">
    <location>
        <begin position="6"/>
        <end position="357"/>
    </location>
</feature>
<evidence type="ECO:0000313" key="6">
    <source>
        <dbReference type="EMBL" id="MEC0231318.1"/>
    </source>
</evidence>
<sequence>MPTSYDVIIIGAGSMGMSAGYYLAKNKVKVLLIDKFDPPHVSGSHHGETRLIRHAYSGNAAYSSMALRADKLWTDLEQASGQRLLVRSGVLNMGAAESANLGNKQQTAADFGLKVELLAADEIRKRWPGVRPPDDYVGLYEEEAGYLQSEACVRAYRQQALAAGARLLVNTQVSKVNVGSSGVTVHTLDGTYHADQLIVSAGAWFSELADLIELPIRSVRKAVAWFQSDESLYDSARFPGFTFGAEHGGFYGFPSINGSGVKIGRHDAGQLWKPGLPFEPFGHYADDENDLRRALEAFLPQAAGKVVRSAVCKYEMTPDEDFIIDHHPKYNHVLVAGGFSGHGFKFASVVGEILSELAQDGKTAFDMSSFAISRFQEAGAM</sequence>
<protein>
    <submittedName>
        <fullName evidence="6">N-methyl-L-tryptophan oxidase</fullName>
        <ecNumber evidence="6">1.5.3.2</ecNumber>
    </submittedName>
</protein>
<evidence type="ECO:0000256" key="1">
    <source>
        <dbReference type="ARBA" id="ARBA00001974"/>
    </source>
</evidence>
<evidence type="ECO:0000313" key="7">
    <source>
        <dbReference type="Proteomes" id="UP001338137"/>
    </source>
</evidence>
<keyword evidence="7" id="KW-1185">Reference proteome</keyword>
<dbReference type="PRINTS" id="PR00420">
    <property type="entry name" value="RNGMNOXGNASE"/>
</dbReference>
<evidence type="ECO:0000259" key="5">
    <source>
        <dbReference type="Pfam" id="PF01266"/>
    </source>
</evidence>
<name>A0ABU6GAU3_9BACL</name>
<dbReference type="Proteomes" id="UP001338137">
    <property type="component" value="Unassembled WGS sequence"/>
</dbReference>
<evidence type="ECO:0000256" key="2">
    <source>
        <dbReference type="ARBA" id="ARBA00022630"/>
    </source>
</evidence>
<reference evidence="6 7" key="1">
    <citation type="submission" date="2023-03" db="EMBL/GenBank/DDBJ databases">
        <title>Bacillus Genome Sequencing.</title>
        <authorList>
            <person name="Dunlap C."/>
        </authorList>
    </citation>
    <scope>NUCLEOTIDE SEQUENCE [LARGE SCALE GENOMIC DNA]</scope>
    <source>
        <strain evidence="6 7">BD-533</strain>
    </source>
</reference>
<accession>A0ABU6GAU3</accession>
<dbReference type="PANTHER" id="PTHR10961:SF7">
    <property type="entry name" value="FAD DEPENDENT OXIDOREDUCTASE DOMAIN-CONTAINING PROTEIN"/>
    <property type="match status" value="1"/>
</dbReference>
<dbReference type="EMBL" id="JARLKY010000091">
    <property type="protein sequence ID" value="MEC0231318.1"/>
    <property type="molecule type" value="Genomic_DNA"/>
</dbReference>
<evidence type="ECO:0000256" key="3">
    <source>
        <dbReference type="ARBA" id="ARBA00022827"/>
    </source>
</evidence>
<dbReference type="InterPro" id="IPR045170">
    <property type="entry name" value="MTOX"/>
</dbReference>
<comment type="cofactor">
    <cofactor evidence="1">
        <name>FAD</name>
        <dbReference type="ChEBI" id="CHEBI:57692"/>
    </cofactor>
</comment>
<dbReference type="Pfam" id="PF01266">
    <property type="entry name" value="DAO"/>
    <property type="match status" value="1"/>
</dbReference>
<dbReference type="NCBIfam" id="NF008425">
    <property type="entry name" value="PRK11259.1"/>
    <property type="match status" value="1"/>
</dbReference>
<dbReference type="Gene3D" id="3.50.50.60">
    <property type="entry name" value="FAD/NAD(P)-binding domain"/>
    <property type="match status" value="1"/>
</dbReference>
<dbReference type="PANTHER" id="PTHR10961">
    <property type="entry name" value="PEROXISOMAL SARCOSINE OXIDASE"/>
    <property type="match status" value="1"/>
</dbReference>
<dbReference type="InterPro" id="IPR006076">
    <property type="entry name" value="FAD-dep_OxRdtase"/>
</dbReference>
<dbReference type="GO" id="GO:0050131">
    <property type="term" value="F:N-methyl-L-amino-acid oxidase activity"/>
    <property type="evidence" value="ECO:0007669"/>
    <property type="project" value="UniProtKB-EC"/>
</dbReference>
<keyword evidence="3" id="KW-0274">FAD</keyword>
<dbReference type="SUPFAM" id="SSF51905">
    <property type="entry name" value="FAD/NAD(P)-binding domain"/>
    <property type="match status" value="1"/>
</dbReference>
<gene>
    <name evidence="6" type="primary">solA</name>
    <name evidence="6" type="ORF">P4I72_29890</name>
</gene>
<keyword evidence="4 6" id="KW-0560">Oxidoreductase</keyword>
<dbReference type="EC" id="1.5.3.2" evidence="6"/>
<evidence type="ECO:0000256" key="4">
    <source>
        <dbReference type="ARBA" id="ARBA00023002"/>
    </source>
</evidence>
<comment type="caution">
    <text evidence="6">The sequence shown here is derived from an EMBL/GenBank/DDBJ whole genome shotgun (WGS) entry which is preliminary data.</text>
</comment>
<dbReference type="Gene3D" id="3.30.9.10">
    <property type="entry name" value="D-Amino Acid Oxidase, subunit A, domain 2"/>
    <property type="match status" value="1"/>
</dbReference>
<proteinExistence type="predicted"/>
<organism evidence="6 7">
    <name type="scientific">Paenibacillus alba</name>
    <dbReference type="NCBI Taxonomy" id="1197127"/>
    <lineage>
        <taxon>Bacteria</taxon>
        <taxon>Bacillati</taxon>
        <taxon>Bacillota</taxon>
        <taxon>Bacilli</taxon>
        <taxon>Bacillales</taxon>
        <taxon>Paenibacillaceae</taxon>
        <taxon>Paenibacillus</taxon>
    </lineage>
</organism>
<dbReference type="InterPro" id="IPR036188">
    <property type="entry name" value="FAD/NAD-bd_sf"/>
</dbReference>